<gene>
    <name evidence="5" type="ORF">SAMN04487864_11012</name>
</gene>
<protein>
    <submittedName>
        <fullName evidence="5">Bacterial nucleoid protein Hbs</fullName>
    </submittedName>
</protein>
<dbReference type="SMART" id="SM00411">
    <property type="entry name" value="BHL"/>
    <property type="match status" value="1"/>
</dbReference>
<organism evidence="5 6">
    <name type="scientific">Succiniclasticum ruminis</name>
    <dbReference type="NCBI Taxonomy" id="40841"/>
    <lineage>
        <taxon>Bacteria</taxon>
        <taxon>Bacillati</taxon>
        <taxon>Bacillota</taxon>
        <taxon>Negativicutes</taxon>
        <taxon>Acidaminococcales</taxon>
        <taxon>Acidaminococcaceae</taxon>
        <taxon>Succiniclasticum</taxon>
    </lineage>
</organism>
<evidence type="ECO:0000256" key="4">
    <source>
        <dbReference type="RuleBase" id="RU003939"/>
    </source>
</evidence>
<reference evidence="6" key="1">
    <citation type="submission" date="2016-10" db="EMBL/GenBank/DDBJ databases">
        <authorList>
            <person name="Varghese N."/>
            <person name="Submissions S."/>
        </authorList>
    </citation>
    <scope>NUCLEOTIDE SEQUENCE [LARGE SCALE GENOMIC DNA]</scope>
    <source>
        <strain evidence="6">DSM 11005</strain>
    </source>
</reference>
<evidence type="ECO:0000313" key="6">
    <source>
        <dbReference type="Proteomes" id="UP000198943"/>
    </source>
</evidence>
<dbReference type="RefSeq" id="WP_093730609.1">
    <property type="nucleotide sequence ID" value="NZ_FMYW01000010.1"/>
</dbReference>
<dbReference type="PANTHER" id="PTHR33175">
    <property type="entry name" value="DNA-BINDING PROTEIN HU"/>
    <property type="match status" value="1"/>
</dbReference>
<evidence type="ECO:0000256" key="2">
    <source>
        <dbReference type="ARBA" id="ARBA00023067"/>
    </source>
</evidence>
<dbReference type="Proteomes" id="UP000198943">
    <property type="component" value="Unassembled WGS sequence"/>
</dbReference>
<evidence type="ECO:0000256" key="3">
    <source>
        <dbReference type="ARBA" id="ARBA00023125"/>
    </source>
</evidence>
<dbReference type="GO" id="GO:0003677">
    <property type="term" value="F:DNA binding"/>
    <property type="evidence" value="ECO:0007669"/>
    <property type="project" value="UniProtKB-KW"/>
</dbReference>
<dbReference type="SUPFAM" id="SSF47729">
    <property type="entry name" value="IHF-like DNA-binding proteins"/>
    <property type="match status" value="1"/>
</dbReference>
<dbReference type="Pfam" id="PF00216">
    <property type="entry name" value="Bac_DNA_binding"/>
    <property type="match status" value="1"/>
</dbReference>
<evidence type="ECO:0000256" key="1">
    <source>
        <dbReference type="ARBA" id="ARBA00010529"/>
    </source>
</evidence>
<dbReference type="CDD" id="cd13831">
    <property type="entry name" value="HU"/>
    <property type="match status" value="1"/>
</dbReference>
<dbReference type="OrthoDB" id="9799835at2"/>
<dbReference type="GO" id="GO:0030261">
    <property type="term" value="P:chromosome condensation"/>
    <property type="evidence" value="ECO:0007669"/>
    <property type="project" value="UniProtKB-KW"/>
</dbReference>
<dbReference type="InterPro" id="IPR010992">
    <property type="entry name" value="IHF-like_DNA-bd_dom_sf"/>
</dbReference>
<dbReference type="GO" id="GO:0030527">
    <property type="term" value="F:structural constituent of chromatin"/>
    <property type="evidence" value="ECO:0007669"/>
    <property type="project" value="InterPro"/>
</dbReference>
<dbReference type="Gene3D" id="4.10.520.10">
    <property type="entry name" value="IHF-like DNA-binding proteins"/>
    <property type="match status" value="1"/>
</dbReference>
<comment type="similarity">
    <text evidence="1 4">Belongs to the bacterial histone-like protein family.</text>
</comment>
<dbReference type="PANTHER" id="PTHR33175:SF3">
    <property type="entry name" value="DNA-BINDING PROTEIN HU-BETA"/>
    <property type="match status" value="1"/>
</dbReference>
<evidence type="ECO:0000313" key="5">
    <source>
        <dbReference type="EMBL" id="SDC56116.1"/>
    </source>
</evidence>
<dbReference type="PRINTS" id="PR01727">
    <property type="entry name" value="DNABINDINGHU"/>
</dbReference>
<dbReference type="EMBL" id="FMYW01000010">
    <property type="protein sequence ID" value="SDC56116.1"/>
    <property type="molecule type" value="Genomic_DNA"/>
</dbReference>
<keyword evidence="3" id="KW-0238">DNA-binding</keyword>
<dbReference type="InterPro" id="IPR000119">
    <property type="entry name" value="Hist_DNA-bd"/>
</dbReference>
<keyword evidence="6" id="KW-1185">Reference proteome</keyword>
<name>A0A1G6MM96_9FIRM</name>
<proteinExistence type="inferred from homology"/>
<dbReference type="AlphaFoldDB" id="A0A1G6MM96"/>
<sequence length="96" mass="10348">MNRTELIEAIAEKTGFSRKDVEITVKALIGEVIENVANKEKVQVAGLGTFEARNRAERVGKNPHTGEKLKIAAVTAPAFKAGKAFKKAVAEKNATK</sequence>
<accession>A0A1G6MM96</accession>
<keyword evidence="2" id="KW-0226">DNA condensation</keyword>